<reference evidence="2" key="1">
    <citation type="submission" date="2016-10" db="EMBL/GenBank/DDBJ databases">
        <authorList>
            <person name="Varghese N."/>
            <person name="Submissions S."/>
        </authorList>
    </citation>
    <scope>NUCLEOTIDE SEQUENCE [LARGE SCALE GENOMIC DNA]</scope>
    <source>
        <strain evidence="2">DSM 44437</strain>
    </source>
</reference>
<dbReference type="Proteomes" id="UP000199503">
    <property type="component" value="Unassembled WGS sequence"/>
</dbReference>
<dbReference type="AlphaFoldDB" id="A0A1H9XB98"/>
<dbReference type="STRING" id="65499.SAMN04488000_13159"/>
<name>A0A1H9XB98_9PSEU</name>
<accession>A0A1H9XB98</accession>
<sequence length="218" mass="24979">MSIRDWMIGKLREDSKQVEPLGDHGLLVRRPARPDAVAYCVEPDSQTPFTAAALRAAIGEQPGTRMVIVTRRLVDPDVYEEARRLDVAVETFGGFRRAVDDCDDISRYTHRDEDYLHRRLYATRAVKELRRCGHRAWQIIRHDPLAPLTIVIHDRYELTDDDFGRVLADYPKLDLDAFVITNPSAQGFGTRVVNSARRAGVPICTLEDFLHKIREPWT</sequence>
<evidence type="ECO:0000313" key="1">
    <source>
        <dbReference type="EMBL" id="SES43476.1"/>
    </source>
</evidence>
<gene>
    <name evidence="1" type="ORF">SAMN04488000_13159</name>
</gene>
<organism evidence="1 2">
    <name type="scientific">Lentzea albida</name>
    <dbReference type="NCBI Taxonomy" id="65499"/>
    <lineage>
        <taxon>Bacteria</taxon>
        <taxon>Bacillati</taxon>
        <taxon>Actinomycetota</taxon>
        <taxon>Actinomycetes</taxon>
        <taxon>Pseudonocardiales</taxon>
        <taxon>Pseudonocardiaceae</taxon>
        <taxon>Lentzea</taxon>
    </lineage>
</organism>
<evidence type="ECO:0000313" key="2">
    <source>
        <dbReference type="Proteomes" id="UP000199503"/>
    </source>
</evidence>
<keyword evidence="2" id="KW-1185">Reference proteome</keyword>
<dbReference type="OrthoDB" id="5183839at2"/>
<dbReference type="RefSeq" id="WP_089927664.1">
    <property type="nucleotide sequence ID" value="NZ_FOFV01000031.1"/>
</dbReference>
<dbReference type="EMBL" id="FOFV01000031">
    <property type="protein sequence ID" value="SES43476.1"/>
    <property type="molecule type" value="Genomic_DNA"/>
</dbReference>
<proteinExistence type="predicted"/>
<protein>
    <submittedName>
        <fullName evidence="1">Uncharacterized protein</fullName>
    </submittedName>
</protein>